<feature type="transmembrane region" description="Helical" evidence="5">
    <location>
        <begin position="37"/>
        <end position="60"/>
    </location>
</feature>
<feature type="transmembrane region" description="Helical" evidence="5">
    <location>
        <begin position="168"/>
        <end position="188"/>
    </location>
</feature>
<name>A0AAW6TF85_FAUOS</name>
<sequence>MTNVFNLIPFALAYIMLVLGLSLTPHDFVGITKAPRVLLAGLFSQMVCVPLLALILVSVFSPPPAIAFGMMLLSFCAGGATSNLLSYYAGGNVALSVTLTAMTSLACVVTLPILVSVSFAHFMQIPAGSFNSGRLSFQVFLLTTLPVIVGIGIRAAKPHWVSKMQPMLQKLVNVLFVLLVVSAVASNWSLMLKHFLTIGALVLLLAGLLLIWGMQLARLLKLSPAIQKTIAIETSLQNGAMGIALAPLIMASGTNGLPEIAVPSAVYGVLMNLIVLPYVWWCHQQTLAFKQQKA</sequence>
<evidence type="ECO:0000256" key="3">
    <source>
        <dbReference type="ARBA" id="ARBA00022989"/>
    </source>
</evidence>
<evidence type="ECO:0000256" key="4">
    <source>
        <dbReference type="ARBA" id="ARBA00023136"/>
    </source>
</evidence>
<dbReference type="InterPro" id="IPR002657">
    <property type="entry name" value="BilAc:Na_symport/Acr3"/>
</dbReference>
<dbReference type="GO" id="GO:0016020">
    <property type="term" value="C:membrane"/>
    <property type="evidence" value="ECO:0007669"/>
    <property type="project" value="UniProtKB-SubCell"/>
</dbReference>
<keyword evidence="4 5" id="KW-0472">Membrane</keyword>
<dbReference type="InterPro" id="IPR004710">
    <property type="entry name" value="Bilac:Na_transpt"/>
</dbReference>
<accession>A0AAW6TF85</accession>
<dbReference type="AlphaFoldDB" id="A0AAW6TF85"/>
<feature type="transmembrane region" description="Helical" evidence="5">
    <location>
        <begin position="93"/>
        <end position="115"/>
    </location>
</feature>
<organism evidence="6">
    <name type="scientific">Faucicola osloensis</name>
    <name type="common">Moraxella osloensis</name>
    <dbReference type="NCBI Taxonomy" id="34062"/>
    <lineage>
        <taxon>Bacteria</taxon>
        <taxon>Pseudomonadati</taxon>
        <taxon>Pseudomonadota</taxon>
        <taxon>Gammaproteobacteria</taxon>
        <taxon>Moraxellales</taxon>
        <taxon>Moraxellaceae</taxon>
        <taxon>Faucicola</taxon>
    </lineage>
</organism>
<dbReference type="EMBL" id="SSCJ01000001">
    <property type="protein sequence ID" value="MDI4508917.1"/>
    <property type="molecule type" value="Genomic_DNA"/>
</dbReference>
<keyword evidence="2 5" id="KW-0812">Transmembrane</keyword>
<dbReference type="Pfam" id="PF01758">
    <property type="entry name" value="SBF"/>
    <property type="match status" value="1"/>
</dbReference>
<feature type="transmembrane region" description="Helical" evidence="5">
    <location>
        <begin position="66"/>
        <end position="86"/>
    </location>
</feature>
<evidence type="ECO:0000256" key="5">
    <source>
        <dbReference type="SAM" id="Phobius"/>
    </source>
</evidence>
<proteinExistence type="predicted"/>
<keyword evidence="3 5" id="KW-1133">Transmembrane helix</keyword>
<feature type="transmembrane region" description="Helical" evidence="5">
    <location>
        <begin position="194"/>
        <end position="214"/>
    </location>
</feature>
<evidence type="ECO:0000313" key="6">
    <source>
        <dbReference type="EMBL" id="MDI4508917.1"/>
    </source>
</evidence>
<evidence type="ECO:0000256" key="2">
    <source>
        <dbReference type="ARBA" id="ARBA00022692"/>
    </source>
</evidence>
<dbReference type="PANTHER" id="PTHR10361">
    <property type="entry name" value="SODIUM-BILE ACID COTRANSPORTER"/>
    <property type="match status" value="1"/>
</dbReference>
<gene>
    <name evidence="6" type="ORF">E6P75_01665</name>
</gene>
<comment type="caution">
    <text evidence="6">The sequence shown here is derived from an EMBL/GenBank/DDBJ whole genome shotgun (WGS) entry which is preliminary data.</text>
</comment>
<dbReference type="Gene3D" id="1.20.1530.20">
    <property type="match status" value="1"/>
</dbReference>
<feature type="transmembrane region" description="Helical" evidence="5">
    <location>
        <begin position="135"/>
        <end position="156"/>
    </location>
</feature>
<protein>
    <submittedName>
        <fullName evidence="6">Bile acid:sodium symporter family protein</fullName>
    </submittedName>
</protein>
<dbReference type="InterPro" id="IPR038770">
    <property type="entry name" value="Na+/solute_symporter_sf"/>
</dbReference>
<feature type="transmembrane region" description="Helical" evidence="5">
    <location>
        <begin position="260"/>
        <end position="281"/>
    </location>
</feature>
<comment type="subcellular location">
    <subcellularLocation>
        <location evidence="1">Membrane</location>
        <topology evidence="1">Multi-pass membrane protein</topology>
    </subcellularLocation>
</comment>
<feature type="transmembrane region" description="Helical" evidence="5">
    <location>
        <begin position="6"/>
        <end position="25"/>
    </location>
</feature>
<evidence type="ECO:0000256" key="1">
    <source>
        <dbReference type="ARBA" id="ARBA00004141"/>
    </source>
</evidence>
<dbReference type="PANTHER" id="PTHR10361:SF24">
    <property type="entry name" value="P3 PROTEIN"/>
    <property type="match status" value="1"/>
</dbReference>
<reference evidence="6" key="1">
    <citation type="submission" date="2019-04" db="EMBL/GenBank/DDBJ databases">
        <title>Moraxella osloensis CCUG 73412, isolated from corneal scrapings as causative agent of keratitis.</title>
        <authorList>
            <person name="Connolly G."/>
            <person name="Jaen-Luchoro D."/>
            <person name="Pinyeiro-Iglesias B."/>
            <person name="Curry A."/>
            <person name="Knowles S."/>
            <person name="Moore E.R.B."/>
        </authorList>
    </citation>
    <scope>NUCLEOTIDE SEQUENCE</scope>
    <source>
        <strain evidence="6">CCUG 73412</strain>
    </source>
</reference>